<feature type="region of interest" description="Disordered" evidence="12">
    <location>
        <begin position="116"/>
        <end position="145"/>
    </location>
</feature>
<dbReference type="Proteomes" id="UP001328107">
    <property type="component" value="Unassembled WGS sequence"/>
</dbReference>
<organism evidence="13 14">
    <name type="scientific">Pristionchus mayeri</name>
    <dbReference type="NCBI Taxonomy" id="1317129"/>
    <lineage>
        <taxon>Eukaryota</taxon>
        <taxon>Metazoa</taxon>
        <taxon>Ecdysozoa</taxon>
        <taxon>Nematoda</taxon>
        <taxon>Chromadorea</taxon>
        <taxon>Rhabditida</taxon>
        <taxon>Rhabditina</taxon>
        <taxon>Diplogasteromorpha</taxon>
        <taxon>Diplogasteroidea</taxon>
        <taxon>Neodiplogasteridae</taxon>
        <taxon>Pristionchus</taxon>
    </lineage>
</organism>
<dbReference type="GO" id="GO:0007040">
    <property type="term" value="P:lysosome organization"/>
    <property type="evidence" value="ECO:0007669"/>
    <property type="project" value="InterPro"/>
</dbReference>
<dbReference type="GO" id="GO:0016197">
    <property type="term" value="P:endosomal transport"/>
    <property type="evidence" value="ECO:0007669"/>
    <property type="project" value="InterPro"/>
</dbReference>
<dbReference type="AlphaFoldDB" id="A0AAN5D8C5"/>
<evidence type="ECO:0000256" key="11">
    <source>
        <dbReference type="ARBA" id="ARBA00032695"/>
    </source>
</evidence>
<comment type="subcellular location">
    <subcellularLocation>
        <location evidence="2">Late endosome membrane</location>
        <topology evidence="2">Lipid-anchor</topology>
        <orientation evidence="2">Cytoplasmic side</orientation>
    </subcellularLocation>
    <subcellularLocation>
        <location evidence="1">Lysosome membrane</location>
        <topology evidence="1">Lipid-anchor</topology>
        <orientation evidence="1">Cytoplasmic side</orientation>
    </subcellularLocation>
</comment>
<evidence type="ECO:0000256" key="4">
    <source>
        <dbReference type="ARBA" id="ARBA00016099"/>
    </source>
</evidence>
<dbReference type="GO" id="GO:0060090">
    <property type="term" value="F:molecular adaptor activity"/>
    <property type="evidence" value="ECO:0007669"/>
    <property type="project" value="TreeGrafter"/>
</dbReference>
<evidence type="ECO:0000256" key="3">
    <source>
        <dbReference type="ARBA" id="ARBA00010861"/>
    </source>
</evidence>
<dbReference type="GO" id="GO:0031902">
    <property type="term" value="C:late endosome membrane"/>
    <property type="evidence" value="ECO:0007669"/>
    <property type="project" value="UniProtKB-SubCell"/>
</dbReference>
<proteinExistence type="inferred from homology"/>
<dbReference type="GO" id="GO:0071986">
    <property type="term" value="C:Ragulator complex"/>
    <property type="evidence" value="ECO:0007669"/>
    <property type="project" value="InterPro"/>
</dbReference>
<protein>
    <recommendedName>
        <fullName evidence="4">Ragulator complex protein LAMTOR1</fullName>
    </recommendedName>
    <alternativeName>
        <fullName evidence="11">Late endosomal/lysosomal adaptor and MAPK and MTOR activator 1</fullName>
    </alternativeName>
</protein>
<evidence type="ECO:0000256" key="6">
    <source>
        <dbReference type="ARBA" id="ARBA00022753"/>
    </source>
</evidence>
<sequence length="206" mass="22487">MVQMSVLDRLFRCCCGGGQEEADSGVPYERLDATVPVRDRNFGQNNFRDSASDLRDLSPPHSSLNDSQSNLPQRSKREQEEEALNAIIDNTQSNIIDVTHLDTSEVNSTEFTARQRKYEDAVRQHDSRVAKGSPASTGSKVPGSTLGMTGQLLDDAGNRTTDWLGRPALSRESIAASETAAARVAAVVDESLVIKTTRPLIVHMDT</sequence>
<dbReference type="PANTHER" id="PTHR13401">
    <property type="entry name" value="RAGULATOR COMPLEX PROTEIN LAMTOR1"/>
    <property type="match status" value="1"/>
</dbReference>
<dbReference type="PANTHER" id="PTHR13401:SF2">
    <property type="entry name" value="RAGULATOR COMPLEX PROTEIN LAMTOR1"/>
    <property type="match status" value="1"/>
</dbReference>
<dbReference type="EMBL" id="BTRK01000006">
    <property type="protein sequence ID" value="GMR58373.1"/>
    <property type="molecule type" value="Genomic_DNA"/>
</dbReference>
<evidence type="ECO:0000256" key="7">
    <source>
        <dbReference type="ARBA" id="ARBA00023136"/>
    </source>
</evidence>
<dbReference type="GO" id="GO:0071230">
    <property type="term" value="P:cellular response to amino acid stimulus"/>
    <property type="evidence" value="ECO:0007669"/>
    <property type="project" value="InterPro"/>
</dbReference>
<keyword evidence="10" id="KW-0449">Lipoprotein</keyword>
<feature type="region of interest" description="Disordered" evidence="12">
    <location>
        <begin position="40"/>
        <end position="79"/>
    </location>
</feature>
<evidence type="ECO:0000313" key="14">
    <source>
        <dbReference type="Proteomes" id="UP001328107"/>
    </source>
</evidence>
<evidence type="ECO:0000256" key="5">
    <source>
        <dbReference type="ARBA" id="ARBA00022707"/>
    </source>
</evidence>
<dbReference type="Pfam" id="PF15454">
    <property type="entry name" value="LAMTOR"/>
    <property type="match status" value="1"/>
</dbReference>
<feature type="compositionally biased region" description="Polar residues" evidence="12">
    <location>
        <begin position="60"/>
        <end position="73"/>
    </location>
</feature>
<dbReference type="GO" id="GO:0042632">
    <property type="term" value="P:cholesterol homeostasis"/>
    <property type="evidence" value="ECO:0007669"/>
    <property type="project" value="InterPro"/>
</dbReference>
<dbReference type="GO" id="GO:0005085">
    <property type="term" value="F:guanyl-nucleotide exchange factor activity"/>
    <property type="evidence" value="ECO:0007669"/>
    <property type="project" value="TreeGrafter"/>
</dbReference>
<name>A0AAN5D8C5_9BILA</name>
<keyword evidence="5" id="KW-0519">Myristate</keyword>
<evidence type="ECO:0000256" key="12">
    <source>
        <dbReference type="SAM" id="MobiDB-lite"/>
    </source>
</evidence>
<dbReference type="InterPro" id="IPR028209">
    <property type="entry name" value="LAMTOR1/MEH1"/>
</dbReference>
<feature type="compositionally biased region" description="Basic and acidic residues" evidence="12">
    <location>
        <begin position="116"/>
        <end position="129"/>
    </location>
</feature>
<evidence type="ECO:0000256" key="9">
    <source>
        <dbReference type="ARBA" id="ARBA00023228"/>
    </source>
</evidence>
<gene>
    <name evidence="13" type="ORF">PMAYCL1PPCAC_28568</name>
</gene>
<keyword evidence="9" id="KW-0458">Lysosome</keyword>
<evidence type="ECO:0000313" key="13">
    <source>
        <dbReference type="EMBL" id="GMR58373.1"/>
    </source>
</evidence>
<keyword evidence="7" id="KW-0472">Membrane</keyword>
<evidence type="ECO:0000256" key="1">
    <source>
        <dbReference type="ARBA" id="ARBA00004122"/>
    </source>
</evidence>
<keyword evidence="14" id="KW-1185">Reference proteome</keyword>
<comment type="caution">
    <text evidence="13">The sequence shown here is derived from an EMBL/GenBank/DDBJ whole genome shotgun (WGS) entry which is preliminary data.</text>
</comment>
<dbReference type="GO" id="GO:0043410">
    <property type="term" value="P:positive regulation of MAPK cascade"/>
    <property type="evidence" value="ECO:0007669"/>
    <property type="project" value="InterPro"/>
</dbReference>
<dbReference type="GO" id="GO:0045121">
    <property type="term" value="C:membrane raft"/>
    <property type="evidence" value="ECO:0007669"/>
    <property type="project" value="InterPro"/>
</dbReference>
<dbReference type="GO" id="GO:0005765">
    <property type="term" value="C:lysosomal membrane"/>
    <property type="evidence" value="ECO:0007669"/>
    <property type="project" value="UniProtKB-SubCell"/>
</dbReference>
<dbReference type="GO" id="GO:0001919">
    <property type="term" value="P:regulation of receptor recycling"/>
    <property type="evidence" value="ECO:0007669"/>
    <property type="project" value="InterPro"/>
</dbReference>
<evidence type="ECO:0000256" key="2">
    <source>
        <dbReference type="ARBA" id="ARBA00004577"/>
    </source>
</evidence>
<accession>A0AAN5D8C5</accession>
<evidence type="ECO:0000256" key="10">
    <source>
        <dbReference type="ARBA" id="ARBA00023288"/>
    </source>
</evidence>
<dbReference type="GO" id="GO:0032008">
    <property type="term" value="P:positive regulation of TOR signaling"/>
    <property type="evidence" value="ECO:0007669"/>
    <property type="project" value="InterPro"/>
</dbReference>
<keyword evidence="8" id="KW-0564">Palmitate</keyword>
<reference evidence="14" key="1">
    <citation type="submission" date="2022-10" db="EMBL/GenBank/DDBJ databases">
        <title>Genome assembly of Pristionchus species.</title>
        <authorList>
            <person name="Yoshida K."/>
            <person name="Sommer R.J."/>
        </authorList>
    </citation>
    <scope>NUCLEOTIDE SEQUENCE [LARGE SCALE GENOMIC DNA]</scope>
    <source>
        <strain evidence="14">RS5460</strain>
    </source>
</reference>
<comment type="similarity">
    <text evidence="3">Belongs to the LAMTOR1 family.</text>
</comment>
<evidence type="ECO:0000256" key="8">
    <source>
        <dbReference type="ARBA" id="ARBA00023139"/>
    </source>
</evidence>
<keyword evidence="6" id="KW-0967">Endosome</keyword>